<dbReference type="InterPro" id="IPR005151">
    <property type="entry name" value="Tail-specific_protease"/>
</dbReference>
<accession>A0A2M8KND2</accession>
<dbReference type="Gene3D" id="2.30.42.10">
    <property type="match status" value="1"/>
</dbReference>
<dbReference type="SUPFAM" id="SSF52096">
    <property type="entry name" value="ClpP/crotonase"/>
    <property type="match status" value="1"/>
</dbReference>
<evidence type="ECO:0000259" key="7">
    <source>
        <dbReference type="PROSITE" id="PS50106"/>
    </source>
</evidence>
<dbReference type="PROSITE" id="PS50106">
    <property type="entry name" value="PDZ"/>
    <property type="match status" value="1"/>
</dbReference>
<dbReference type="Gene3D" id="3.30.750.44">
    <property type="match status" value="1"/>
</dbReference>
<comment type="similarity">
    <text evidence="1 5">Belongs to the peptidase S41A family.</text>
</comment>
<dbReference type="PANTHER" id="PTHR32060:SF30">
    <property type="entry name" value="CARBOXY-TERMINAL PROCESSING PROTEASE CTPA"/>
    <property type="match status" value="1"/>
</dbReference>
<dbReference type="GO" id="GO:0030288">
    <property type="term" value="C:outer membrane-bounded periplasmic space"/>
    <property type="evidence" value="ECO:0007669"/>
    <property type="project" value="TreeGrafter"/>
</dbReference>
<keyword evidence="2 5" id="KW-0645">Protease</keyword>
<organism evidence="8 9">
    <name type="scientific">Candidatus Roizmanbacteria bacterium CG10_big_fil_rev_8_21_14_0_10_39_12</name>
    <dbReference type="NCBI Taxonomy" id="1974852"/>
    <lineage>
        <taxon>Bacteria</taxon>
        <taxon>Candidatus Roizmaniibacteriota</taxon>
    </lineage>
</organism>
<keyword evidence="6" id="KW-0472">Membrane</keyword>
<dbReference type="PANTHER" id="PTHR32060">
    <property type="entry name" value="TAIL-SPECIFIC PROTEASE"/>
    <property type="match status" value="1"/>
</dbReference>
<dbReference type="InterPro" id="IPR041489">
    <property type="entry name" value="PDZ_6"/>
</dbReference>
<protein>
    <submittedName>
        <fullName evidence="8">S41 family peptidase</fullName>
    </submittedName>
</protein>
<proteinExistence type="inferred from homology"/>
<evidence type="ECO:0000256" key="1">
    <source>
        <dbReference type="ARBA" id="ARBA00009179"/>
    </source>
</evidence>
<dbReference type="AlphaFoldDB" id="A0A2M8KND2"/>
<dbReference type="InterPro" id="IPR029045">
    <property type="entry name" value="ClpP/crotonase-like_dom_sf"/>
</dbReference>
<dbReference type="CDD" id="cd06782">
    <property type="entry name" value="cpPDZ_CPP-like"/>
    <property type="match status" value="1"/>
</dbReference>
<dbReference type="Pfam" id="PF03572">
    <property type="entry name" value="Peptidase_S41"/>
    <property type="match status" value="1"/>
</dbReference>
<dbReference type="NCBIfam" id="TIGR00225">
    <property type="entry name" value="prc"/>
    <property type="match status" value="1"/>
</dbReference>
<reference evidence="9" key="1">
    <citation type="submission" date="2017-09" db="EMBL/GenBank/DDBJ databases">
        <title>Depth-based differentiation of microbial function through sediment-hosted aquifers and enrichment of novel symbionts in the deep terrestrial subsurface.</title>
        <authorList>
            <person name="Probst A.J."/>
            <person name="Ladd B."/>
            <person name="Jarett J.K."/>
            <person name="Geller-Mcgrath D.E."/>
            <person name="Sieber C.M.K."/>
            <person name="Emerson J.B."/>
            <person name="Anantharaman K."/>
            <person name="Thomas B.C."/>
            <person name="Malmstrom R."/>
            <person name="Stieglmeier M."/>
            <person name="Klingl A."/>
            <person name="Woyke T."/>
            <person name="Ryan C.M."/>
            <person name="Banfield J.F."/>
        </authorList>
    </citation>
    <scope>NUCLEOTIDE SEQUENCE [LARGE SCALE GENOMIC DNA]</scope>
</reference>
<evidence type="ECO:0000313" key="9">
    <source>
        <dbReference type="Proteomes" id="UP000230222"/>
    </source>
</evidence>
<dbReference type="CDD" id="cd07560">
    <property type="entry name" value="Peptidase_S41_CPP"/>
    <property type="match status" value="1"/>
</dbReference>
<dbReference type="SMART" id="SM00245">
    <property type="entry name" value="TSPc"/>
    <property type="match status" value="1"/>
</dbReference>
<evidence type="ECO:0000256" key="3">
    <source>
        <dbReference type="ARBA" id="ARBA00022801"/>
    </source>
</evidence>
<dbReference type="GO" id="GO:0008236">
    <property type="term" value="F:serine-type peptidase activity"/>
    <property type="evidence" value="ECO:0007669"/>
    <property type="project" value="UniProtKB-KW"/>
</dbReference>
<keyword evidence="6" id="KW-0812">Transmembrane</keyword>
<evidence type="ECO:0000256" key="4">
    <source>
        <dbReference type="ARBA" id="ARBA00022825"/>
    </source>
</evidence>
<name>A0A2M8KND2_9BACT</name>
<dbReference type="GO" id="GO:0007165">
    <property type="term" value="P:signal transduction"/>
    <property type="evidence" value="ECO:0007669"/>
    <property type="project" value="TreeGrafter"/>
</dbReference>
<comment type="caution">
    <text evidence="8">The sequence shown here is derived from an EMBL/GenBank/DDBJ whole genome shotgun (WGS) entry which is preliminary data.</text>
</comment>
<keyword evidence="4 5" id="KW-0720">Serine protease</keyword>
<dbReference type="GO" id="GO:0006508">
    <property type="term" value="P:proteolysis"/>
    <property type="evidence" value="ECO:0007669"/>
    <property type="project" value="UniProtKB-KW"/>
</dbReference>
<evidence type="ECO:0000313" key="8">
    <source>
        <dbReference type="EMBL" id="PJE61423.1"/>
    </source>
</evidence>
<dbReference type="InterPro" id="IPR004447">
    <property type="entry name" value="Peptidase_S41A"/>
</dbReference>
<dbReference type="Gene3D" id="3.90.226.10">
    <property type="entry name" value="2-enoyl-CoA Hydratase, Chain A, domain 1"/>
    <property type="match status" value="1"/>
</dbReference>
<evidence type="ECO:0000256" key="2">
    <source>
        <dbReference type="ARBA" id="ARBA00022670"/>
    </source>
</evidence>
<sequence length="451" mass="49779">MTTCVKKSELLLQVNSVALLSKISHYRQITLMKLRSKKITDILLYISLGIFLFGSGYKLAEWRITNNSRDQLTYTVFNAKNNLPKGTKPENIDFSLYWDTWEKVESKFVDKGKIDPEKMFYGSIKGLVASVDDPYTFFLTPEENKQSKADLGGKFQGIGAQLGLKENLIVIIAPLKDSPAEKAGVLSGDIITKVDGESTEKWTLYQAVSKIRGPENTEVILTIVRASGEKDITIVRQEIKVPSIELTYEKSGGKSVAHIKINQFGDTTNTEWEKAAAEIAQKWGSKEITGMVLDVRGNPGGYLDSAVFIASEFIPQGEVVVKQESTNSTDRVYTVKRTGILLDIPMIVLINQGSASASEILAGALRDHKRAKLVGQKSFGKGSVQEALDLQQGAGLHVTVAKWLLPDGEWIHGKGIEPEFSIENEVDEENTLSNAQDAQLQKALELVVNKK</sequence>
<dbReference type="GO" id="GO:0004175">
    <property type="term" value="F:endopeptidase activity"/>
    <property type="evidence" value="ECO:0007669"/>
    <property type="project" value="TreeGrafter"/>
</dbReference>
<dbReference type="Pfam" id="PF17820">
    <property type="entry name" value="PDZ_6"/>
    <property type="match status" value="1"/>
</dbReference>
<dbReference type="SUPFAM" id="SSF50156">
    <property type="entry name" value="PDZ domain-like"/>
    <property type="match status" value="1"/>
</dbReference>
<dbReference type="SMART" id="SM00228">
    <property type="entry name" value="PDZ"/>
    <property type="match status" value="1"/>
</dbReference>
<dbReference type="Proteomes" id="UP000230222">
    <property type="component" value="Unassembled WGS sequence"/>
</dbReference>
<keyword evidence="6" id="KW-1133">Transmembrane helix</keyword>
<dbReference type="InterPro" id="IPR036034">
    <property type="entry name" value="PDZ_sf"/>
</dbReference>
<gene>
    <name evidence="8" type="ORF">COU87_04630</name>
</gene>
<dbReference type="EMBL" id="PFEC01000079">
    <property type="protein sequence ID" value="PJE61423.1"/>
    <property type="molecule type" value="Genomic_DNA"/>
</dbReference>
<dbReference type="FunFam" id="2.30.42.10:FF:000063">
    <property type="entry name" value="Peptidase, S41 family"/>
    <property type="match status" value="1"/>
</dbReference>
<feature type="transmembrane region" description="Helical" evidence="6">
    <location>
        <begin position="42"/>
        <end position="60"/>
    </location>
</feature>
<dbReference type="InterPro" id="IPR001478">
    <property type="entry name" value="PDZ"/>
</dbReference>
<keyword evidence="3 5" id="KW-0378">Hydrolase</keyword>
<evidence type="ECO:0000256" key="6">
    <source>
        <dbReference type="SAM" id="Phobius"/>
    </source>
</evidence>
<feature type="domain" description="PDZ" evidence="7">
    <location>
        <begin position="159"/>
        <end position="238"/>
    </location>
</feature>
<evidence type="ECO:0000256" key="5">
    <source>
        <dbReference type="RuleBase" id="RU004404"/>
    </source>
</evidence>